<evidence type="ECO:0000313" key="3">
    <source>
        <dbReference type="Proteomes" id="UP001140091"/>
    </source>
</evidence>
<dbReference type="EMBL" id="JANBPK010000725">
    <property type="protein sequence ID" value="KAJ2934164.1"/>
    <property type="molecule type" value="Genomic_DNA"/>
</dbReference>
<dbReference type="Proteomes" id="UP001140091">
    <property type="component" value="Unassembled WGS sequence"/>
</dbReference>
<proteinExistence type="predicted"/>
<feature type="transmembrane region" description="Helical" evidence="1">
    <location>
        <begin position="208"/>
        <end position="228"/>
    </location>
</feature>
<dbReference type="PANTHER" id="PTHR37577:SF1">
    <property type="entry name" value="INTEGRAL MEMBRANE PROTEIN"/>
    <property type="match status" value="1"/>
</dbReference>
<feature type="transmembrane region" description="Helical" evidence="1">
    <location>
        <begin position="153"/>
        <end position="176"/>
    </location>
</feature>
<keyword evidence="1" id="KW-0472">Membrane</keyword>
<evidence type="ECO:0000313" key="2">
    <source>
        <dbReference type="EMBL" id="KAJ2934164.1"/>
    </source>
</evidence>
<dbReference type="AlphaFoldDB" id="A0A9W8MMR5"/>
<sequence length="240" mass="26356">MDLCEKNCSQPDPDIAGIGGMVSFAIGAGFTIVIASASLLLNISKSPNGLDAWLSHLIARIIPSRMKINPKTAESLSKDFLLPILFTSNDSQLLTGFVVLLAGWIHFARDLSVYHFSVIINMGCETTAVTASDASSISKPALTQEVTQYIRRLVDLAIVFLTSMTLQIALPVAWYISGLVELAAVRRYGTLSFQKCGEDAQKEYQWGFGQIAPTLYLLSLFLPTLDAFRDYQDLKRARVD</sequence>
<name>A0A9W8MMR5_9AGAR</name>
<gene>
    <name evidence="2" type="ORF">H1R20_g2950</name>
</gene>
<keyword evidence="1" id="KW-1133">Transmembrane helix</keyword>
<dbReference type="InterPro" id="IPR053018">
    <property type="entry name" value="Elsinochrome_Biosynth-Asso"/>
</dbReference>
<organism evidence="2 3">
    <name type="scientific">Candolleomyces eurysporus</name>
    <dbReference type="NCBI Taxonomy" id="2828524"/>
    <lineage>
        <taxon>Eukaryota</taxon>
        <taxon>Fungi</taxon>
        <taxon>Dikarya</taxon>
        <taxon>Basidiomycota</taxon>
        <taxon>Agaricomycotina</taxon>
        <taxon>Agaricomycetes</taxon>
        <taxon>Agaricomycetidae</taxon>
        <taxon>Agaricales</taxon>
        <taxon>Agaricineae</taxon>
        <taxon>Psathyrellaceae</taxon>
        <taxon>Candolleomyces</taxon>
    </lineage>
</organism>
<comment type="caution">
    <text evidence="2">The sequence shown here is derived from an EMBL/GenBank/DDBJ whole genome shotgun (WGS) entry which is preliminary data.</text>
</comment>
<dbReference type="OrthoDB" id="2975026at2759"/>
<feature type="non-terminal residue" evidence="2">
    <location>
        <position position="1"/>
    </location>
</feature>
<reference evidence="2" key="1">
    <citation type="submission" date="2022-06" db="EMBL/GenBank/DDBJ databases">
        <title>Genome Sequence of Candolleomyces eurysporus.</title>
        <authorList>
            <person name="Buettner E."/>
        </authorList>
    </citation>
    <scope>NUCLEOTIDE SEQUENCE</scope>
    <source>
        <strain evidence="2">VTCC 930004</strain>
    </source>
</reference>
<feature type="transmembrane region" description="Helical" evidence="1">
    <location>
        <begin position="15"/>
        <end position="41"/>
    </location>
</feature>
<accession>A0A9W8MMR5</accession>
<keyword evidence="3" id="KW-1185">Reference proteome</keyword>
<evidence type="ECO:0000256" key="1">
    <source>
        <dbReference type="SAM" id="Phobius"/>
    </source>
</evidence>
<protein>
    <submittedName>
        <fullName evidence="2">Uncharacterized protein</fullName>
    </submittedName>
</protein>
<keyword evidence="1" id="KW-0812">Transmembrane</keyword>
<dbReference type="PANTHER" id="PTHR37577">
    <property type="entry name" value="INTEGRAL MEMBRANE PROTEIN"/>
    <property type="match status" value="1"/>
</dbReference>